<organism evidence="2 3">
    <name type="scientific">Nocardioides islandensis</name>
    <dbReference type="NCBI Taxonomy" id="433663"/>
    <lineage>
        <taxon>Bacteria</taxon>
        <taxon>Bacillati</taxon>
        <taxon>Actinomycetota</taxon>
        <taxon>Actinomycetes</taxon>
        <taxon>Propionibacteriales</taxon>
        <taxon>Nocardioidaceae</taxon>
        <taxon>Nocardioides</taxon>
    </lineage>
</organism>
<gene>
    <name evidence="2" type="ORF">ISU07_18925</name>
</gene>
<dbReference type="InterPro" id="IPR016181">
    <property type="entry name" value="Acyl_CoA_acyltransferase"/>
</dbReference>
<dbReference type="RefSeq" id="WP_194708403.1">
    <property type="nucleotide sequence ID" value="NZ_JADKPN010000014.1"/>
</dbReference>
<evidence type="ECO:0000259" key="1">
    <source>
        <dbReference type="PROSITE" id="PS51186"/>
    </source>
</evidence>
<name>A0A930YM30_9ACTN</name>
<dbReference type="InterPro" id="IPR000182">
    <property type="entry name" value="GNAT_dom"/>
</dbReference>
<feature type="domain" description="N-acetyltransferase" evidence="1">
    <location>
        <begin position="135"/>
        <end position="289"/>
    </location>
</feature>
<protein>
    <submittedName>
        <fullName evidence="2">GNAT family N-acetyltransferase</fullName>
    </submittedName>
</protein>
<reference evidence="2" key="1">
    <citation type="submission" date="2020-11" db="EMBL/GenBank/DDBJ databases">
        <title>Nocardioides sp. nov., isolated from Soil of Cynanchum wilfordii Hemsley rhizosphere.</title>
        <authorList>
            <person name="Lee J.-S."/>
            <person name="Suh M.K."/>
            <person name="Kim J.-S."/>
        </authorList>
    </citation>
    <scope>NUCLEOTIDE SEQUENCE</scope>
    <source>
        <strain evidence="2">KCTC 19275</strain>
    </source>
</reference>
<dbReference type="CDD" id="cd04301">
    <property type="entry name" value="NAT_SF"/>
    <property type="match status" value="1"/>
</dbReference>
<evidence type="ECO:0000313" key="3">
    <source>
        <dbReference type="Proteomes" id="UP000640489"/>
    </source>
</evidence>
<dbReference type="CDD" id="cd02116">
    <property type="entry name" value="ACT"/>
    <property type="match status" value="1"/>
</dbReference>
<dbReference type="GO" id="GO:0016747">
    <property type="term" value="F:acyltransferase activity, transferring groups other than amino-acyl groups"/>
    <property type="evidence" value="ECO:0007669"/>
    <property type="project" value="InterPro"/>
</dbReference>
<accession>A0A930YM30</accession>
<dbReference type="PROSITE" id="PS51186">
    <property type="entry name" value="GNAT"/>
    <property type="match status" value="1"/>
</dbReference>
<sequence length="289" mass="30013">MLWRVRATLPDRPGALAALATECGTSEVNILGFQIFPGVDLVTDELVLDTPAGWSSDDVAALVARSGGTAVSCAPCTEAALADQPTRYVQAARAVLSAPAGFPDVLARLFDAEAEPATGESTQDVLDVTVASVLVQVRRTAPFTATEHARAAALAGLVDDVIARQHVPPPVPAVSGSEPELVAEGERVDAVVDGASVGGAAIRPALDEPDVWVLTLTVDPAWRRRGIGSRLLAETVRLAAAHGAGELVLTTRADNQAVLPMVLAAGLRGRIKMSGDRLTVRIPLAALHR</sequence>
<comment type="caution">
    <text evidence="2">The sequence shown here is derived from an EMBL/GenBank/DDBJ whole genome shotgun (WGS) entry which is preliminary data.</text>
</comment>
<proteinExistence type="predicted"/>
<dbReference type="EMBL" id="JADKPN010000014">
    <property type="protein sequence ID" value="MBF4765210.1"/>
    <property type="molecule type" value="Genomic_DNA"/>
</dbReference>
<dbReference type="Gene3D" id="3.40.630.30">
    <property type="match status" value="1"/>
</dbReference>
<keyword evidence="3" id="KW-1185">Reference proteome</keyword>
<dbReference type="SUPFAM" id="SSF55729">
    <property type="entry name" value="Acyl-CoA N-acyltransferases (Nat)"/>
    <property type="match status" value="1"/>
</dbReference>
<dbReference type="Pfam" id="PF00583">
    <property type="entry name" value="Acetyltransf_1"/>
    <property type="match status" value="1"/>
</dbReference>
<dbReference type="Proteomes" id="UP000640489">
    <property type="component" value="Unassembled WGS sequence"/>
</dbReference>
<dbReference type="AlphaFoldDB" id="A0A930YM30"/>
<evidence type="ECO:0000313" key="2">
    <source>
        <dbReference type="EMBL" id="MBF4765210.1"/>
    </source>
</evidence>